<dbReference type="Proteomes" id="UP000683925">
    <property type="component" value="Unassembled WGS sequence"/>
</dbReference>
<accession>A0A8S1YNR4</accession>
<organism evidence="2 3">
    <name type="scientific">Paramecium octaurelia</name>
    <dbReference type="NCBI Taxonomy" id="43137"/>
    <lineage>
        <taxon>Eukaryota</taxon>
        <taxon>Sar</taxon>
        <taxon>Alveolata</taxon>
        <taxon>Ciliophora</taxon>
        <taxon>Intramacronucleata</taxon>
        <taxon>Oligohymenophorea</taxon>
        <taxon>Peniculida</taxon>
        <taxon>Parameciidae</taxon>
        <taxon>Paramecium</taxon>
    </lineage>
</organism>
<reference evidence="2" key="1">
    <citation type="submission" date="2021-01" db="EMBL/GenBank/DDBJ databases">
        <authorList>
            <consortium name="Genoscope - CEA"/>
            <person name="William W."/>
        </authorList>
    </citation>
    <scope>NUCLEOTIDE SEQUENCE</scope>
</reference>
<protein>
    <submittedName>
        <fullName evidence="2">Uncharacterized protein</fullName>
    </submittedName>
</protein>
<feature type="coiled-coil region" evidence="1">
    <location>
        <begin position="588"/>
        <end position="636"/>
    </location>
</feature>
<gene>
    <name evidence="2" type="ORF">POCTA_138.1.T3550001</name>
</gene>
<evidence type="ECO:0000256" key="1">
    <source>
        <dbReference type="SAM" id="Coils"/>
    </source>
</evidence>
<proteinExistence type="predicted"/>
<keyword evidence="1" id="KW-0175">Coiled coil</keyword>
<evidence type="ECO:0000313" key="3">
    <source>
        <dbReference type="Proteomes" id="UP000683925"/>
    </source>
</evidence>
<dbReference type="AlphaFoldDB" id="A0A8S1YNR4"/>
<sequence>MENNGTLILQKTQKKLVKEERKILKEIIGMAIKVLDVGLWNHFKVLSCKLCSKKNLKPLEFFQHMMDHLSFFQIFDANQGRCIESNCKAKKNHKACEFNLRMHILENHSKCYGVERPLRYMAINNLEEYGTTWKQYQYFKKDISKTLKVISPQFAEQFEREYQMNQQKGAQKEIYFKMRIKEAIMLMDGEWREKELGTLDSVSIFLSTTWRKLFGDEQVILDQGVPEMLTKLFSGRKIPYYDLQLGLLDAIIKGTQLDSLRVKLLLGYFNCSQTFGELELLNKDFGEALHGIAIFDCIMNEKMIGRECIFNDILCSNIFETLEEGLMHYCKSHIGIMACISNKGCELKKDDRIDTWIEHCHDYHRDDFVTLAQKYMKQQKVYFQFKAVCDRCSVKLQSLTDVYWVDHTFKTEIEWKMEIRIRWKDLIRSYKEERILDGECSLRYEEGYMEYKKNVLDGIGTRRTINNNGKIAVCKNCKNKKRKQQMTHLKKEQFQMRDTNRLFPLIRIEGKITRKASDTFFRVIGNLNALKEKPHIFFAGTDIMYQWNSTQAKKQFKCRVMEKSQAERTDYVSACQNHTFLVNHTYQLADLSQQLLRQEKQILEVNKNLWMRYLDKEQVSNAKDKLQLEFAKMQDMLLFDGLLHRTSVKFVCGRMKQPFRSWMRELGEFLEGETVAEHQHKERCLELWISL</sequence>
<dbReference type="EMBL" id="CAJJDP010000359">
    <property type="protein sequence ID" value="CAD8215599.1"/>
    <property type="molecule type" value="Genomic_DNA"/>
</dbReference>
<comment type="caution">
    <text evidence="2">The sequence shown here is derived from an EMBL/GenBank/DDBJ whole genome shotgun (WGS) entry which is preliminary data.</text>
</comment>
<keyword evidence="3" id="KW-1185">Reference proteome</keyword>
<name>A0A8S1YNR4_PAROT</name>
<evidence type="ECO:0000313" key="2">
    <source>
        <dbReference type="EMBL" id="CAD8215599.1"/>
    </source>
</evidence>